<gene>
    <name evidence="2" type="ORF">KVV02_006422</name>
</gene>
<dbReference type="GO" id="GO:0016042">
    <property type="term" value="P:lipid catabolic process"/>
    <property type="evidence" value="ECO:0007669"/>
    <property type="project" value="InterPro"/>
</dbReference>
<dbReference type="EMBL" id="JAIFTL010000002">
    <property type="protein sequence ID" value="KAG9327718.1"/>
    <property type="molecule type" value="Genomic_DNA"/>
</dbReference>
<dbReference type="PANTHER" id="PTHR32015:SF1">
    <property type="entry name" value="LIPASE"/>
    <property type="match status" value="1"/>
</dbReference>
<sequence length="302" mass="33001">MRTSGALAALTLAFLSVLQSSVQASPLPSEATDGHVPSLAESILLSNDWSCKLSSDRPRPLILVHGIFGSIQSHMPFMISFFQSQGYCVFALDHGALHLPFIFGLDKFENSAQQLSAFTEQVLKATGASKVDLVSYSAGTLVCQYYMKRLHGASSVEKHAAISPVHYGTTLWGVQTLAKTFGLLDIASKTIGQECISCFQVLVNSTFLRDLYADGDAVPGIQYLMVTTVTDEVVTPYTNGFLRSPSPDVRNQLLQDWCPNDLTEHNLLRADVNVFNEIDAFLTSSNRALACRDPPLWIPPII</sequence>
<evidence type="ECO:0000313" key="2">
    <source>
        <dbReference type="EMBL" id="KAG9327718.1"/>
    </source>
</evidence>
<feature type="chain" id="PRO_5040508178" description="Lipase" evidence="1">
    <location>
        <begin position="25"/>
        <end position="302"/>
    </location>
</feature>
<dbReference type="PANTHER" id="PTHR32015">
    <property type="entry name" value="FASTING INDUCED LIPASE"/>
    <property type="match status" value="1"/>
</dbReference>
<dbReference type="Gene3D" id="3.40.50.1820">
    <property type="entry name" value="alpha/beta hydrolase"/>
    <property type="match status" value="1"/>
</dbReference>
<dbReference type="SUPFAM" id="SSF53474">
    <property type="entry name" value="alpha/beta-Hydrolases"/>
    <property type="match status" value="1"/>
</dbReference>
<evidence type="ECO:0000313" key="3">
    <source>
        <dbReference type="Proteomes" id="UP000717515"/>
    </source>
</evidence>
<proteinExistence type="predicted"/>
<evidence type="ECO:0000256" key="1">
    <source>
        <dbReference type="SAM" id="SignalP"/>
    </source>
</evidence>
<dbReference type="AlphaFoldDB" id="A0A9P8D3J1"/>
<keyword evidence="1" id="KW-0732">Signal</keyword>
<evidence type="ECO:0008006" key="4">
    <source>
        <dbReference type="Google" id="ProtNLM"/>
    </source>
</evidence>
<comment type="caution">
    <text evidence="2">The sequence shown here is derived from an EMBL/GenBank/DDBJ whole genome shotgun (WGS) entry which is preliminary data.</text>
</comment>
<dbReference type="Pfam" id="PF01674">
    <property type="entry name" value="Lipase_2"/>
    <property type="match status" value="1"/>
</dbReference>
<accession>A0A9P8D3J1</accession>
<dbReference type="InterPro" id="IPR002918">
    <property type="entry name" value="Lipase_EstA/Esterase_EstB"/>
</dbReference>
<organism evidence="2 3">
    <name type="scientific">Mortierella alpina</name>
    <name type="common">Oleaginous fungus</name>
    <name type="synonym">Mortierella renispora</name>
    <dbReference type="NCBI Taxonomy" id="64518"/>
    <lineage>
        <taxon>Eukaryota</taxon>
        <taxon>Fungi</taxon>
        <taxon>Fungi incertae sedis</taxon>
        <taxon>Mucoromycota</taxon>
        <taxon>Mortierellomycotina</taxon>
        <taxon>Mortierellomycetes</taxon>
        <taxon>Mortierellales</taxon>
        <taxon>Mortierellaceae</taxon>
        <taxon>Mortierella</taxon>
    </lineage>
</organism>
<dbReference type="Proteomes" id="UP000717515">
    <property type="component" value="Unassembled WGS sequence"/>
</dbReference>
<name>A0A9P8D3J1_MORAP</name>
<dbReference type="InterPro" id="IPR029058">
    <property type="entry name" value="AB_hydrolase_fold"/>
</dbReference>
<reference evidence="2" key="1">
    <citation type="submission" date="2021-07" db="EMBL/GenBank/DDBJ databases">
        <title>Draft genome of Mortierella alpina, strain LL118, isolated from an aspen leaf litter sample.</title>
        <authorList>
            <person name="Yang S."/>
            <person name="Vinatzer B.A."/>
        </authorList>
    </citation>
    <scope>NUCLEOTIDE SEQUENCE</scope>
    <source>
        <strain evidence="2">LL118</strain>
    </source>
</reference>
<feature type="signal peptide" evidence="1">
    <location>
        <begin position="1"/>
        <end position="24"/>
    </location>
</feature>
<dbReference type="GO" id="GO:0016298">
    <property type="term" value="F:lipase activity"/>
    <property type="evidence" value="ECO:0007669"/>
    <property type="project" value="TreeGrafter"/>
</dbReference>
<protein>
    <recommendedName>
        <fullName evidence="4">Lipase</fullName>
    </recommendedName>
</protein>